<dbReference type="SUPFAM" id="SSF49899">
    <property type="entry name" value="Concanavalin A-like lectins/glucanases"/>
    <property type="match status" value="1"/>
</dbReference>
<dbReference type="InterPro" id="IPR013320">
    <property type="entry name" value="ConA-like_dom_sf"/>
</dbReference>
<dbReference type="InterPro" id="IPR006594">
    <property type="entry name" value="LisH"/>
</dbReference>
<dbReference type="SMART" id="SM00757">
    <property type="entry name" value="CRA"/>
    <property type="match status" value="1"/>
</dbReference>
<dbReference type="InterPro" id="IPR050618">
    <property type="entry name" value="Ubq-SigPath_Reg"/>
</dbReference>
<evidence type="ECO:0000313" key="5">
    <source>
        <dbReference type="Proteomes" id="UP000639403"/>
    </source>
</evidence>
<protein>
    <recommendedName>
        <fullName evidence="6">SPRY-domain-containing protein</fullName>
    </recommendedName>
</protein>
<dbReference type="EMBL" id="JADOXO010000029">
    <property type="protein sequence ID" value="KAF9818490.1"/>
    <property type="molecule type" value="Genomic_DNA"/>
</dbReference>
<evidence type="ECO:0000259" key="3">
    <source>
        <dbReference type="PROSITE" id="PS50897"/>
    </source>
</evidence>
<evidence type="ECO:0008006" key="6">
    <source>
        <dbReference type="Google" id="ProtNLM"/>
    </source>
</evidence>
<feature type="domain" description="B30.2/SPRY" evidence="2">
    <location>
        <begin position="112"/>
        <end position="302"/>
    </location>
</feature>
<dbReference type="Pfam" id="PF00622">
    <property type="entry name" value="SPRY"/>
    <property type="match status" value="1"/>
</dbReference>
<dbReference type="PROSITE" id="PS50897">
    <property type="entry name" value="CTLH"/>
    <property type="match status" value="1"/>
</dbReference>
<dbReference type="PROSITE" id="PS50896">
    <property type="entry name" value="LISH"/>
    <property type="match status" value="1"/>
</dbReference>
<dbReference type="SMART" id="SM00668">
    <property type="entry name" value="CTLH"/>
    <property type="match status" value="1"/>
</dbReference>
<dbReference type="Pfam" id="PF10607">
    <property type="entry name" value="CTLH"/>
    <property type="match status" value="1"/>
</dbReference>
<dbReference type="SMART" id="SM00449">
    <property type="entry name" value="SPRY"/>
    <property type="match status" value="1"/>
</dbReference>
<feature type="region of interest" description="Disordered" evidence="1">
    <location>
        <begin position="91"/>
        <end position="137"/>
    </location>
</feature>
<sequence length="611" mass="66269">MSLSAGAPSHPPLTYSASTPHVSTAATHGQAFPLPRYLEYSALRDLLHPDDTPAVTPAAVRSTAAASLSRVQSHAPVRPIPIPYPYLRSSLTPVDSESEGNTPSPSPPPRRGTSVPVTIAPAPSTSGLRIPTRWGEQSKSSQLTLSADGCELTFCGASLADRDTAASARTACPIPRACGIYYFEVEILERGAKGKSVSIGFSTEKLRMSRMPGWEPHSWAYYGDDGRVYSGQKEAYTFVEEFQSGDVIGCGIDFSQNRAFYTKNGTFLGMFFEGLPADDLYPAIGLRHPHESIRVNFGSVPFHYAIADHARTQRDTIWEHIMHGPAEDEAGDRESGVEGAATRATLQRLVMSYLSHHGYVSTLRNFRTQCADESSRHCIDERGPDPTDPESPDFQRRVAILHAVREGNIDVALDGLRAYYPHALGAQSGLLLFRLRCRKFVELVLKASEALRRVKDVEKAQGGSGAASEAVLASDEDVYATGKGEDADGEGAMDTAKAALHLALSYGQELEAEYKTDARPEIRVHLRRTFGMVAYDDPEHEDGEMGAMAGQEARVELTGEVNQAILESQGRPVHSSLETLFRQTGACVVQLGVLGVGAAAYADVRQEFLET</sequence>
<dbReference type="InterPro" id="IPR006595">
    <property type="entry name" value="CTLH_C"/>
</dbReference>
<name>A0A8H7P7E6_9APHY</name>
<dbReference type="InterPro" id="IPR013144">
    <property type="entry name" value="CRA_dom"/>
</dbReference>
<dbReference type="InterPro" id="IPR001870">
    <property type="entry name" value="B30.2/SPRY"/>
</dbReference>
<dbReference type="Gene3D" id="2.60.120.920">
    <property type="match status" value="1"/>
</dbReference>
<dbReference type="PANTHER" id="PTHR12864">
    <property type="entry name" value="RAN BINDING PROTEIN 9-RELATED"/>
    <property type="match status" value="1"/>
</dbReference>
<proteinExistence type="predicted"/>
<organism evidence="4 5">
    <name type="scientific">Rhodonia placenta</name>
    <dbReference type="NCBI Taxonomy" id="104341"/>
    <lineage>
        <taxon>Eukaryota</taxon>
        <taxon>Fungi</taxon>
        <taxon>Dikarya</taxon>
        <taxon>Basidiomycota</taxon>
        <taxon>Agaricomycotina</taxon>
        <taxon>Agaricomycetes</taxon>
        <taxon>Polyporales</taxon>
        <taxon>Adustoporiaceae</taxon>
        <taxon>Rhodonia</taxon>
    </lineage>
</organism>
<evidence type="ECO:0000256" key="1">
    <source>
        <dbReference type="SAM" id="MobiDB-lite"/>
    </source>
</evidence>
<reference evidence="4" key="2">
    <citation type="journal article" name="Front. Microbiol.">
        <title>Degradative Capacity of Two Strains of Rhodonia placenta: From Phenotype to Genotype.</title>
        <authorList>
            <person name="Kolle M."/>
            <person name="Horta M.A.C."/>
            <person name="Nowrousian M."/>
            <person name="Ohm R.A."/>
            <person name="Benz J.P."/>
            <person name="Pilgard A."/>
        </authorList>
    </citation>
    <scope>NUCLEOTIDE SEQUENCE</scope>
    <source>
        <strain evidence="4">FPRL280</strain>
    </source>
</reference>
<feature type="domain" description="CTLH" evidence="3">
    <location>
        <begin position="393"/>
        <end position="451"/>
    </location>
</feature>
<accession>A0A8H7P7E6</accession>
<dbReference type="AlphaFoldDB" id="A0A8H7P7E6"/>
<dbReference type="InterPro" id="IPR043136">
    <property type="entry name" value="B30.2/SPRY_sf"/>
</dbReference>
<evidence type="ECO:0000313" key="4">
    <source>
        <dbReference type="EMBL" id="KAF9818490.1"/>
    </source>
</evidence>
<feature type="region of interest" description="Disordered" evidence="1">
    <location>
        <begin position="1"/>
        <end position="20"/>
    </location>
</feature>
<dbReference type="PROSITE" id="PS50188">
    <property type="entry name" value="B302_SPRY"/>
    <property type="match status" value="1"/>
</dbReference>
<dbReference type="Proteomes" id="UP000639403">
    <property type="component" value="Unassembled WGS sequence"/>
</dbReference>
<gene>
    <name evidence="4" type="ORF">IEO21_02728</name>
</gene>
<dbReference type="InterPro" id="IPR024964">
    <property type="entry name" value="CTLH/CRA"/>
</dbReference>
<reference evidence="4" key="1">
    <citation type="submission" date="2020-11" db="EMBL/GenBank/DDBJ databases">
        <authorList>
            <person name="Koelle M."/>
            <person name="Horta M.A.C."/>
            <person name="Nowrousian M."/>
            <person name="Ohm R.A."/>
            <person name="Benz P."/>
            <person name="Pilgard A."/>
        </authorList>
    </citation>
    <scope>NUCLEOTIDE SEQUENCE</scope>
    <source>
        <strain evidence="4">FPRL280</strain>
    </source>
</reference>
<evidence type="ECO:0000259" key="2">
    <source>
        <dbReference type="PROSITE" id="PS50188"/>
    </source>
</evidence>
<dbReference type="InterPro" id="IPR003877">
    <property type="entry name" value="SPRY_dom"/>
</dbReference>
<comment type="caution">
    <text evidence="4">The sequence shown here is derived from an EMBL/GenBank/DDBJ whole genome shotgun (WGS) entry which is preliminary data.</text>
</comment>